<evidence type="ECO:0000313" key="2">
    <source>
        <dbReference type="Proteomes" id="UP000187266"/>
    </source>
</evidence>
<reference evidence="1 2" key="1">
    <citation type="submission" date="2017-01" db="EMBL/GenBank/DDBJ databases">
        <title>Genomic analysis of Xuhuaishuia manganoxidans DY6-4.</title>
        <authorList>
            <person name="Wang X."/>
        </authorList>
    </citation>
    <scope>NUCLEOTIDE SEQUENCE [LARGE SCALE GENOMIC DNA]</scope>
    <source>
        <strain evidence="1 2">DY6-4</strain>
    </source>
</reference>
<keyword evidence="2" id="KW-1185">Reference proteome</keyword>
<accession>A0A1U7DJ51</accession>
<dbReference type="Proteomes" id="UP000187266">
    <property type="component" value="Chromosome"/>
</dbReference>
<evidence type="ECO:0000313" key="1">
    <source>
        <dbReference type="EMBL" id="APX90030.1"/>
    </source>
</evidence>
<accession>A0A2M9DAH2</accession>
<dbReference type="EMBL" id="CP019124">
    <property type="protein sequence ID" value="APX90030.1"/>
    <property type="molecule type" value="Genomic_DNA"/>
</dbReference>
<protein>
    <submittedName>
        <fullName evidence="1">Uncharacterized protein</fullName>
    </submittedName>
</protein>
<dbReference type="STRING" id="1267768.BV394_10130"/>
<dbReference type="AlphaFoldDB" id="A0A1U7DJ51"/>
<organism evidence="1 2">
    <name type="scientific">Brevirhabdus pacifica</name>
    <dbReference type="NCBI Taxonomy" id="1267768"/>
    <lineage>
        <taxon>Bacteria</taxon>
        <taxon>Pseudomonadati</taxon>
        <taxon>Pseudomonadota</taxon>
        <taxon>Alphaproteobacteria</taxon>
        <taxon>Rhodobacterales</taxon>
        <taxon>Paracoccaceae</taxon>
        <taxon>Brevirhabdus</taxon>
    </lineage>
</organism>
<sequence length="219" mass="22610">MMQLYGLVAALGVAGGLAGCAGLNGGPFAGATAGAGGKALSRVAPKQVVASGTDVTIVGPRGFCVDPAASAAREAGSFVLMGNCAAISRMPDAPQPSVPARLTASISAPEEGPAVALMLEELRVFLASEAGRAALSQSGRAADVTVRQSFTRDGVFYVRTSDRTLGSDQWRAFFDVRSRMVSLTVGGTADYPLDGRAGLELMRDFVRRVQQANSDSRRV</sequence>
<proteinExistence type="predicted"/>
<dbReference type="RefSeq" id="WP_076980051.1">
    <property type="nucleotide sequence ID" value="NZ_CP019124.1"/>
</dbReference>
<dbReference type="OrthoDB" id="7877343at2"/>
<gene>
    <name evidence="1" type="ORF">BV394_10130</name>
</gene>
<name>A0A1U7DJ51_9RHOB</name>